<keyword evidence="4 6" id="KW-1133">Transmembrane helix</keyword>
<dbReference type="PANTHER" id="PTHR33727">
    <property type="entry name" value="OS07G0446900 PROTEIN"/>
    <property type="match status" value="1"/>
</dbReference>
<comment type="subcellular location">
    <subcellularLocation>
        <location evidence="1">Endoplasmic reticulum membrane</location>
        <topology evidence="1">Multi-pass membrane protein</topology>
    </subcellularLocation>
</comment>
<gene>
    <name evidence="7" type="ORF">AXG93_59s1090</name>
</gene>
<comment type="caution">
    <text evidence="7">The sequence shown here is derived from an EMBL/GenBank/DDBJ whole genome shotgun (WGS) entry which is preliminary data.</text>
</comment>
<keyword evidence="5 6" id="KW-0472">Membrane</keyword>
<dbReference type="Proteomes" id="UP000077202">
    <property type="component" value="Unassembled WGS sequence"/>
</dbReference>
<dbReference type="InterPro" id="IPR024512">
    <property type="entry name" value="Ser_palmitoyltrfase_ssu-like"/>
</dbReference>
<dbReference type="PANTHER" id="PTHR33727:SF5">
    <property type="entry name" value="PROTEIN, PUTATIVE (DUF3317)-RELATED"/>
    <property type="match status" value="1"/>
</dbReference>
<keyword evidence="2 6" id="KW-0812">Transmembrane</keyword>
<reference evidence="7" key="1">
    <citation type="submission" date="2016-03" db="EMBL/GenBank/DDBJ databases">
        <title>Mechanisms controlling the formation of the plant cell surface in tip-growing cells are functionally conserved among land plants.</title>
        <authorList>
            <person name="Honkanen S."/>
            <person name="Jones V.A."/>
            <person name="Morieri G."/>
            <person name="Champion C."/>
            <person name="Hetherington A.J."/>
            <person name="Kelly S."/>
            <person name="Saint-Marcoux D."/>
            <person name="Proust H."/>
            <person name="Prescott H."/>
            <person name="Dolan L."/>
        </authorList>
    </citation>
    <scope>NUCLEOTIDE SEQUENCE [LARGE SCALE GENOMIC DNA]</scope>
    <source>
        <tissue evidence="7">Whole gametophyte</tissue>
    </source>
</reference>
<organism evidence="7 8">
    <name type="scientific">Marchantia polymorpha subsp. ruderalis</name>
    <dbReference type="NCBI Taxonomy" id="1480154"/>
    <lineage>
        <taxon>Eukaryota</taxon>
        <taxon>Viridiplantae</taxon>
        <taxon>Streptophyta</taxon>
        <taxon>Embryophyta</taxon>
        <taxon>Marchantiophyta</taxon>
        <taxon>Marchantiopsida</taxon>
        <taxon>Marchantiidae</taxon>
        <taxon>Marchantiales</taxon>
        <taxon>Marchantiaceae</taxon>
        <taxon>Marchantia</taxon>
    </lineage>
</organism>
<dbReference type="Pfam" id="PF11779">
    <property type="entry name" value="SPT_ssu-like"/>
    <property type="match status" value="1"/>
</dbReference>
<evidence type="ECO:0000256" key="5">
    <source>
        <dbReference type="ARBA" id="ARBA00023136"/>
    </source>
</evidence>
<sequence length="199" mass="22772">MREFGVRACRDRDRDEFAGKCSEAVLRAGGRADSESQPEGVEDHDSYGAGLRLVLFWTIWRSNALTRILDRRRLVAISSAASGRMRNRWKFGQGSQIGRQQQQQNGTAGATARLPVRGGVVQKAWHWVDSKIYVYNVTFGLYMLDWWERCLFNMLVLLLLWFVAYSSSDFAMHCFEWSAKAFRDWPAARRMPIIVNGAG</sequence>
<keyword evidence="8" id="KW-1185">Reference proteome</keyword>
<accession>A0A176W484</accession>
<evidence type="ECO:0000313" key="7">
    <source>
        <dbReference type="EMBL" id="OAE27265.1"/>
    </source>
</evidence>
<evidence type="ECO:0000256" key="6">
    <source>
        <dbReference type="SAM" id="Phobius"/>
    </source>
</evidence>
<evidence type="ECO:0000256" key="2">
    <source>
        <dbReference type="ARBA" id="ARBA00022692"/>
    </source>
</evidence>
<evidence type="ECO:0000313" key="8">
    <source>
        <dbReference type="Proteomes" id="UP000077202"/>
    </source>
</evidence>
<evidence type="ECO:0000256" key="3">
    <source>
        <dbReference type="ARBA" id="ARBA00022824"/>
    </source>
</evidence>
<dbReference type="EMBL" id="LVLJ01001945">
    <property type="protein sequence ID" value="OAE27265.1"/>
    <property type="molecule type" value="Genomic_DNA"/>
</dbReference>
<dbReference type="GO" id="GO:0005789">
    <property type="term" value="C:endoplasmic reticulum membrane"/>
    <property type="evidence" value="ECO:0007669"/>
    <property type="project" value="UniProtKB-SubCell"/>
</dbReference>
<feature type="transmembrane region" description="Helical" evidence="6">
    <location>
        <begin position="150"/>
        <end position="168"/>
    </location>
</feature>
<protein>
    <submittedName>
        <fullName evidence="7">Uncharacterized protein</fullName>
    </submittedName>
</protein>
<proteinExistence type="predicted"/>
<keyword evidence="3" id="KW-0256">Endoplasmic reticulum</keyword>
<evidence type="ECO:0000256" key="4">
    <source>
        <dbReference type="ARBA" id="ARBA00022989"/>
    </source>
</evidence>
<dbReference type="AlphaFoldDB" id="A0A176W484"/>
<evidence type="ECO:0000256" key="1">
    <source>
        <dbReference type="ARBA" id="ARBA00004477"/>
    </source>
</evidence>
<name>A0A176W484_MARPO</name>